<evidence type="ECO:0000313" key="2">
    <source>
        <dbReference type="Proteomes" id="UP001149074"/>
    </source>
</evidence>
<organism evidence="1 2">
    <name type="scientific">Penicillium argentinense</name>
    <dbReference type="NCBI Taxonomy" id="1131581"/>
    <lineage>
        <taxon>Eukaryota</taxon>
        <taxon>Fungi</taxon>
        <taxon>Dikarya</taxon>
        <taxon>Ascomycota</taxon>
        <taxon>Pezizomycotina</taxon>
        <taxon>Eurotiomycetes</taxon>
        <taxon>Eurotiomycetidae</taxon>
        <taxon>Eurotiales</taxon>
        <taxon>Aspergillaceae</taxon>
        <taxon>Penicillium</taxon>
    </lineage>
</organism>
<keyword evidence="2" id="KW-1185">Reference proteome</keyword>
<dbReference type="EMBL" id="JAPQKI010000001">
    <property type="protein sequence ID" value="KAJ5112026.1"/>
    <property type="molecule type" value="Genomic_DNA"/>
</dbReference>
<dbReference type="AlphaFoldDB" id="A0A9W9G4U6"/>
<gene>
    <name evidence="1" type="ORF">N7532_000071</name>
</gene>
<dbReference type="Proteomes" id="UP001149074">
    <property type="component" value="Unassembled WGS sequence"/>
</dbReference>
<comment type="caution">
    <text evidence="1">The sequence shown here is derived from an EMBL/GenBank/DDBJ whole genome shotgun (WGS) entry which is preliminary data.</text>
</comment>
<name>A0A9W9G4U6_9EURO</name>
<proteinExistence type="predicted"/>
<evidence type="ECO:0000313" key="1">
    <source>
        <dbReference type="EMBL" id="KAJ5112026.1"/>
    </source>
</evidence>
<dbReference type="RefSeq" id="XP_056479799.1">
    <property type="nucleotide sequence ID" value="XM_056612575.1"/>
</dbReference>
<dbReference type="GeneID" id="81351554"/>
<reference evidence="1" key="2">
    <citation type="journal article" date="2023" name="IMA Fungus">
        <title>Comparative genomic study of the Penicillium genus elucidates a diverse pangenome and 15 lateral gene transfer events.</title>
        <authorList>
            <person name="Petersen C."/>
            <person name="Sorensen T."/>
            <person name="Nielsen M.R."/>
            <person name="Sondergaard T.E."/>
            <person name="Sorensen J.L."/>
            <person name="Fitzpatrick D.A."/>
            <person name="Frisvad J.C."/>
            <person name="Nielsen K.L."/>
        </authorList>
    </citation>
    <scope>NUCLEOTIDE SEQUENCE</scope>
    <source>
        <strain evidence="1">IBT 30761</strain>
    </source>
</reference>
<accession>A0A9W9G4U6</accession>
<sequence length="120" mass="13524">MASVIPLRFYHATLFGSLLKRWCPLDGSSTMTIYRDKRFVHLLHQCAEDCEATNPLCQSLCAYPAGSISAWLQYAPSTLMIRSIATAISLPFMDMKILIAYGSFTRLDALPHPRDITIHF</sequence>
<protein>
    <submittedName>
        <fullName evidence="1">Uncharacterized protein</fullName>
    </submittedName>
</protein>
<reference evidence="1" key="1">
    <citation type="submission" date="2022-11" db="EMBL/GenBank/DDBJ databases">
        <authorList>
            <person name="Petersen C."/>
        </authorList>
    </citation>
    <scope>NUCLEOTIDE SEQUENCE</scope>
    <source>
        <strain evidence="1">IBT 30761</strain>
    </source>
</reference>